<dbReference type="EMBL" id="AFAR01000289">
    <property type="protein sequence ID" value="EGF24434.1"/>
    <property type="molecule type" value="Genomic_DNA"/>
</dbReference>
<protein>
    <submittedName>
        <fullName evidence="1">Uncharacterized protein</fullName>
    </submittedName>
</protein>
<comment type="caution">
    <text evidence="1">The sequence shown here is derived from an EMBL/GenBank/DDBJ whole genome shotgun (WGS) entry which is preliminary data.</text>
</comment>
<dbReference type="AlphaFoldDB" id="F2B0X3"/>
<reference evidence="1 2" key="1">
    <citation type="journal article" date="2013" name="Mar. Genomics">
        <title>Expression of sulfatases in Rhodopirellula baltica and the diversity of sulfatases in the genus Rhodopirellula.</title>
        <authorList>
            <person name="Wegner C.E."/>
            <person name="Richter-Heitmann T."/>
            <person name="Klindworth A."/>
            <person name="Klockow C."/>
            <person name="Richter M."/>
            <person name="Achstetter T."/>
            <person name="Glockner F.O."/>
            <person name="Harder J."/>
        </authorList>
    </citation>
    <scope>NUCLEOTIDE SEQUENCE [LARGE SCALE GENOMIC DNA]</scope>
    <source>
        <strain evidence="1 2">WH47</strain>
    </source>
</reference>
<gene>
    <name evidence="1" type="ORF">RBWH47_05043</name>
</gene>
<accession>F2B0X3</accession>
<proteinExistence type="predicted"/>
<evidence type="ECO:0000313" key="2">
    <source>
        <dbReference type="Proteomes" id="UP000006222"/>
    </source>
</evidence>
<dbReference type="PATRIC" id="fig|991778.3.peg.5972"/>
<name>F2B0X3_RHOBT</name>
<organism evidence="1 2">
    <name type="scientific">Rhodopirellula baltica WH47</name>
    <dbReference type="NCBI Taxonomy" id="991778"/>
    <lineage>
        <taxon>Bacteria</taxon>
        <taxon>Pseudomonadati</taxon>
        <taxon>Planctomycetota</taxon>
        <taxon>Planctomycetia</taxon>
        <taxon>Pirellulales</taxon>
        <taxon>Pirellulaceae</taxon>
        <taxon>Rhodopirellula</taxon>
    </lineage>
</organism>
<sequence length="48" mass="5601">MTNALKNMVPRVLDKYLLDKGELDQTNRDELIKRSLGGSVRQIEWKVK</sequence>
<evidence type="ECO:0000313" key="1">
    <source>
        <dbReference type="EMBL" id="EGF24434.1"/>
    </source>
</evidence>
<dbReference type="Proteomes" id="UP000006222">
    <property type="component" value="Unassembled WGS sequence"/>
</dbReference>